<proteinExistence type="predicted"/>
<reference evidence="1 2" key="1">
    <citation type="submission" date="2018-12" db="EMBL/GenBank/DDBJ databases">
        <title>Deinococcus radiophilus ATCC 27603 genome sequencing and assembly.</title>
        <authorList>
            <person name="Maclea K.S."/>
            <person name="Maynard C.R."/>
        </authorList>
    </citation>
    <scope>NUCLEOTIDE SEQUENCE [LARGE SCALE GENOMIC DNA]</scope>
    <source>
        <strain evidence="1 2">ATCC 27603</strain>
    </source>
</reference>
<keyword evidence="2" id="KW-1185">Reference proteome</keyword>
<comment type="caution">
    <text evidence="1">The sequence shown here is derived from an EMBL/GenBank/DDBJ whole genome shotgun (WGS) entry which is preliminary data.</text>
</comment>
<evidence type="ECO:0000313" key="1">
    <source>
        <dbReference type="EMBL" id="RTR19106.1"/>
    </source>
</evidence>
<dbReference type="Proteomes" id="UP000277766">
    <property type="component" value="Unassembled WGS sequence"/>
</dbReference>
<protein>
    <submittedName>
        <fullName evidence="1">Uncharacterized protein</fullName>
    </submittedName>
</protein>
<sequence length="411" mass="43016">MALLLGSAAAQDTQGKPELVRDSLSPAVDQLIAQIQKGVQQSGGDLERQQAHWVMAFSTGHYKADPLGAQAAREVATQLVDRAAVQGDQVSARAWEMDVWEYRNPASLTFNIGQDAAGDREQVAALWPTTPEAGSLGGHDTERVAATLTGEFNDPSTILVLLTNTAASVGASSSELLGTSAPEYQQVLQGWTRLQGTQDGATVNLPYTVKSPTGELQNQLQAVVFIPKTFTGASLAQPRSELLKAGPAAAQEAQKPANAGPVLGLLLGALVLGALAFFGRSLLRGGSRGSLDIEGTTFSLRDLRAGQPFAVIAGPGYVAENGRSPVLIPGFPPEAVAEISLKGKDLQIGSVHNALRLDALNGQTLPGTVATVPLRPSQPDHVLEFSGELPGPGGVPKPIRRKINLNYLPGE</sequence>
<dbReference type="OrthoDB" id="58969at2"/>
<name>A0A431VFG2_9DEIO</name>
<accession>A0A431VFG2</accession>
<dbReference type="AlphaFoldDB" id="A0A431VFG2"/>
<gene>
    <name evidence="1" type="ORF">EJ104_13520</name>
</gene>
<organism evidence="1 2">
    <name type="scientific">Deinococcus radiophilus</name>
    <dbReference type="NCBI Taxonomy" id="32062"/>
    <lineage>
        <taxon>Bacteria</taxon>
        <taxon>Thermotogati</taxon>
        <taxon>Deinococcota</taxon>
        <taxon>Deinococci</taxon>
        <taxon>Deinococcales</taxon>
        <taxon>Deinococcaceae</taxon>
        <taxon>Deinococcus</taxon>
    </lineage>
</organism>
<evidence type="ECO:0000313" key="2">
    <source>
        <dbReference type="Proteomes" id="UP000277766"/>
    </source>
</evidence>
<dbReference type="EMBL" id="RXPE01000061">
    <property type="protein sequence ID" value="RTR19106.1"/>
    <property type="molecule type" value="Genomic_DNA"/>
</dbReference>